<evidence type="ECO:0008006" key="3">
    <source>
        <dbReference type="Google" id="ProtNLM"/>
    </source>
</evidence>
<feature type="chain" id="PRO_5002435053" description="Secreted protein" evidence="1">
    <location>
        <begin position="22"/>
        <end position="93"/>
    </location>
</feature>
<name>A0A0E9WXA4_ANGAN</name>
<feature type="signal peptide" evidence="1">
    <location>
        <begin position="1"/>
        <end position="21"/>
    </location>
</feature>
<proteinExistence type="predicted"/>
<dbReference type="AlphaFoldDB" id="A0A0E9WXA4"/>
<sequence>MFLQANIFCVFVTIFITEIISTEPCPTRYGKCQNTKTKMNLSSLTAIYTIIENSMEDHPSEALRIHRETETQPMTGHQRGLFCSQLLTRGQRN</sequence>
<evidence type="ECO:0000256" key="1">
    <source>
        <dbReference type="SAM" id="SignalP"/>
    </source>
</evidence>
<evidence type="ECO:0000313" key="2">
    <source>
        <dbReference type="EMBL" id="JAH95039.1"/>
    </source>
</evidence>
<keyword evidence="1" id="KW-0732">Signal</keyword>
<protein>
    <recommendedName>
        <fullName evidence="3">Secreted protein</fullName>
    </recommendedName>
</protein>
<reference evidence="2" key="2">
    <citation type="journal article" date="2015" name="Fish Shellfish Immunol.">
        <title>Early steps in the European eel (Anguilla anguilla)-Vibrio vulnificus interaction in the gills: Role of the RtxA13 toxin.</title>
        <authorList>
            <person name="Callol A."/>
            <person name="Pajuelo D."/>
            <person name="Ebbesson L."/>
            <person name="Teles M."/>
            <person name="MacKenzie S."/>
            <person name="Amaro C."/>
        </authorList>
    </citation>
    <scope>NUCLEOTIDE SEQUENCE</scope>
</reference>
<accession>A0A0E9WXA4</accession>
<dbReference type="EMBL" id="GBXM01013538">
    <property type="protein sequence ID" value="JAH95039.1"/>
    <property type="molecule type" value="Transcribed_RNA"/>
</dbReference>
<organism evidence="2">
    <name type="scientific">Anguilla anguilla</name>
    <name type="common">European freshwater eel</name>
    <name type="synonym">Muraena anguilla</name>
    <dbReference type="NCBI Taxonomy" id="7936"/>
    <lineage>
        <taxon>Eukaryota</taxon>
        <taxon>Metazoa</taxon>
        <taxon>Chordata</taxon>
        <taxon>Craniata</taxon>
        <taxon>Vertebrata</taxon>
        <taxon>Euteleostomi</taxon>
        <taxon>Actinopterygii</taxon>
        <taxon>Neopterygii</taxon>
        <taxon>Teleostei</taxon>
        <taxon>Anguilliformes</taxon>
        <taxon>Anguillidae</taxon>
        <taxon>Anguilla</taxon>
    </lineage>
</organism>
<reference evidence="2" key="1">
    <citation type="submission" date="2014-11" db="EMBL/GenBank/DDBJ databases">
        <authorList>
            <person name="Amaro Gonzalez C."/>
        </authorList>
    </citation>
    <scope>NUCLEOTIDE SEQUENCE</scope>
</reference>